<protein>
    <submittedName>
        <fullName evidence="1">Uncharacterized protein</fullName>
    </submittedName>
</protein>
<dbReference type="AlphaFoldDB" id="A0A1H1PVR3"/>
<accession>A0A1H1PVR3</accession>
<gene>
    <name evidence="1" type="ORF">SAMN04489809_1204</name>
</gene>
<sequence>MAMPERLTLDEFIVATMVSQGAIDPGQTIRNFRELRMHLARAAELHDPDLTLDDEIPVAQALAIVHDANDLEGLCHDR</sequence>
<proteinExistence type="predicted"/>
<reference evidence="1 2" key="1">
    <citation type="submission" date="2016-10" db="EMBL/GenBank/DDBJ databases">
        <authorList>
            <person name="de Groot N.N."/>
        </authorList>
    </citation>
    <scope>NUCLEOTIDE SEQUENCE [LARGE SCALE GENOMIC DNA]</scope>
    <source>
        <strain evidence="1 2">DSM 15019</strain>
    </source>
</reference>
<organism evidence="1 2">
    <name type="scientific">Microbacterium paraoxydans</name>
    <dbReference type="NCBI Taxonomy" id="199592"/>
    <lineage>
        <taxon>Bacteria</taxon>
        <taxon>Bacillati</taxon>
        <taxon>Actinomycetota</taxon>
        <taxon>Actinomycetes</taxon>
        <taxon>Micrococcales</taxon>
        <taxon>Microbacteriaceae</taxon>
        <taxon>Microbacterium</taxon>
    </lineage>
</organism>
<evidence type="ECO:0000313" key="1">
    <source>
        <dbReference type="EMBL" id="SDS15186.1"/>
    </source>
</evidence>
<evidence type="ECO:0000313" key="2">
    <source>
        <dbReference type="Proteomes" id="UP000182126"/>
    </source>
</evidence>
<name>A0A1H1PVR3_9MICO</name>
<dbReference type="EMBL" id="LT629770">
    <property type="protein sequence ID" value="SDS15186.1"/>
    <property type="molecule type" value="Genomic_DNA"/>
</dbReference>
<dbReference type="Proteomes" id="UP000182126">
    <property type="component" value="Chromosome I"/>
</dbReference>